<protein>
    <submittedName>
        <fullName evidence="10">GTP pyrophosphokinase</fullName>
    </submittedName>
</protein>
<organism evidence="10 11">
    <name type="scientific">Fructilactobacillus florum 8D</name>
    <dbReference type="NCBI Taxonomy" id="1221538"/>
    <lineage>
        <taxon>Bacteria</taxon>
        <taxon>Bacillati</taxon>
        <taxon>Bacillota</taxon>
        <taxon>Bacilli</taxon>
        <taxon>Lactobacillales</taxon>
        <taxon>Lactobacillaceae</taxon>
        <taxon>Fructilactobacillus</taxon>
    </lineage>
</organism>
<dbReference type="InterPro" id="IPR043519">
    <property type="entry name" value="NT_sf"/>
</dbReference>
<name>W9EJV1_9LACO</name>
<dbReference type="PANTHER" id="PTHR47837:SF2">
    <property type="entry name" value="GTP PYROPHOSPHOKINASE YWAC"/>
    <property type="match status" value="1"/>
</dbReference>
<dbReference type="CDD" id="cd05399">
    <property type="entry name" value="NT_Rel-Spo_like"/>
    <property type="match status" value="1"/>
</dbReference>
<comment type="similarity">
    <text evidence="2">Belongs to the RelA/SpoT family.</text>
</comment>
<evidence type="ECO:0000259" key="9">
    <source>
        <dbReference type="SMART" id="SM00954"/>
    </source>
</evidence>
<dbReference type="EMBL" id="ALXG01000045">
    <property type="protein sequence ID" value="ETO39954.1"/>
    <property type="molecule type" value="Genomic_DNA"/>
</dbReference>
<dbReference type="GO" id="GO:0015970">
    <property type="term" value="P:guanosine tetraphosphate biosynthetic process"/>
    <property type="evidence" value="ECO:0007669"/>
    <property type="project" value="UniProtKB-UniPathway"/>
</dbReference>
<keyword evidence="4" id="KW-0808">Transferase</keyword>
<dbReference type="FunFam" id="3.30.460.10:FF:000012">
    <property type="entry name" value="GTP pyrophosphokinase YjbM"/>
    <property type="match status" value="1"/>
</dbReference>
<evidence type="ECO:0000256" key="5">
    <source>
        <dbReference type="ARBA" id="ARBA00022741"/>
    </source>
</evidence>
<comment type="subunit">
    <text evidence="3">Homotetramer.</text>
</comment>
<feature type="region of interest" description="Disordered" evidence="8">
    <location>
        <begin position="187"/>
        <end position="208"/>
    </location>
</feature>
<dbReference type="GO" id="GO:0005524">
    <property type="term" value="F:ATP binding"/>
    <property type="evidence" value="ECO:0007669"/>
    <property type="project" value="UniProtKB-KW"/>
</dbReference>
<gene>
    <name evidence="10" type="ORF">B808_1062</name>
</gene>
<dbReference type="UniPathway" id="UPA00908">
    <property type="reaction ID" value="UER00884"/>
</dbReference>
<dbReference type="Pfam" id="PF04607">
    <property type="entry name" value="RelA_SpoT"/>
    <property type="match status" value="1"/>
</dbReference>
<evidence type="ECO:0000256" key="2">
    <source>
        <dbReference type="ARBA" id="ARBA00007476"/>
    </source>
</evidence>
<dbReference type="Proteomes" id="UP000019474">
    <property type="component" value="Unassembled WGS sequence"/>
</dbReference>
<evidence type="ECO:0000256" key="4">
    <source>
        <dbReference type="ARBA" id="ARBA00022679"/>
    </source>
</evidence>
<feature type="compositionally biased region" description="Basic and acidic residues" evidence="8">
    <location>
        <begin position="187"/>
        <end position="196"/>
    </location>
</feature>
<proteinExistence type="inferred from homology"/>
<evidence type="ECO:0000256" key="3">
    <source>
        <dbReference type="ARBA" id="ARBA00011881"/>
    </source>
</evidence>
<comment type="pathway">
    <text evidence="1">Purine metabolism; ppGpp biosynthesis; ppGpp from GTP: step 1/2.</text>
</comment>
<dbReference type="OrthoDB" id="9789634at2"/>
<evidence type="ECO:0000256" key="7">
    <source>
        <dbReference type="ARBA" id="ARBA00022840"/>
    </source>
</evidence>
<evidence type="ECO:0000313" key="11">
    <source>
        <dbReference type="Proteomes" id="UP000019474"/>
    </source>
</evidence>
<dbReference type="GO" id="GO:0016301">
    <property type="term" value="F:kinase activity"/>
    <property type="evidence" value="ECO:0007669"/>
    <property type="project" value="UniProtKB-KW"/>
</dbReference>
<evidence type="ECO:0000256" key="6">
    <source>
        <dbReference type="ARBA" id="ARBA00022777"/>
    </source>
</evidence>
<comment type="caution">
    <text evidence="10">The sequence shown here is derived from an EMBL/GenBank/DDBJ whole genome shotgun (WGS) entry which is preliminary data.</text>
</comment>
<sequence length="208" mass="24782">MIEDWDLFLFPYEQAAKEWKDKLRGIRNEYQSRNQQSPIEFVTSRIKAIDSIQEKMKRRQITSDRLSEDMEDICGLRIMCPFLDDIYTVVEILRKRNDISIISERDYVNNEKESGYRSYHIVFSYSLQLVDGTRQILVEIQIRTLAMNFWATLEHSLNYKHGDTFPTEIHTRLQKASEKAFQLDEEMSQIRHELEKSNPATPTEQEEH</sequence>
<dbReference type="Gene3D" id="3.30.460.10">
    <property type="entry name" value="Beta Polymerase, domain 2"/>
    <property type="match status" value="1"/>
</dbReference>
<dbReference type="Gene3D" id="1.10.287.860">
    <property type="entry name" value="Nucleotidyltransferase"/>
    <property type="match status" value="1"/>
</dbReference>
<dbReference type="InterPro" id="IPR052366">
    <property type="entry name" value="GTP_Pyrophosphokinase"/>
</dbReference>
<keyword evidence="6 10" id="KW-0418">Kinase</keyword>
<feature type="domain" description="RelA/SpoT" evidence="9">
    <location>
        <begin position="44"/>
        <end position="165"/>
    </location>
</feature>
<dbReference type="RefSeq" id="WP_009167187.1">
    <property type="nucleotide sequence ID" value="NZ_ALXG01000045.1"/>
</dbReference>
<keyword evidence="5" id="KW-0547">Nucleotide-binding</keyword>
<reference evidence="10 11" key="1">
    <citation type="submission" date="2012-08" db="EMBL/GenBank/DDBJ databases">
        <title>Genome sequencing of Lactobacillus florum 8D.</title>
        <authorList>
            <person name="Kim E.B."/>
            <person name="Marco M.L."/>
        </authorList>
    </citation>
    <scope>NUCLEOTIDE SEQUENCE [LARGE SCALE GENOMIC DNA]</scope>
    <source>
        <strain evidence="10 11">8D</strain>
    </source>
</reference>
<dbReference type="PATRIC" id="fig|1221538.3.peg.1067"/>
<keyword evidence="11" id="KW-1185">Reference proteome</keyword>
<keyword evidence="7" id="KW-0067">ATP-binding</keyword>
<dbReference type="AlphaFoldDB" id="W9EJV1"/>
<accession>W9EJV1</accession>
<feature type="compositionally biased region" description="Polar residues" evidence="8">
    <location>
        <begin position="198"/>
        <end position="208"/>
    </location>
</feature>
<dbReference type="PANTHER" id="PTHR47837">
    <property type="entry name" value="GTP PYROPHOSPHOKINASE YJBM"/>
    <property type="match status" value="1"/>
</dbReference>
<evidence type="ECO:0000256" key="1">
    <source>
        <dbReference type="ARBA" id="ARBA00004976"/>
    </source>
</evidence>
<dbReference type="SUPFAM" id="SSF81301">
    <property type="entry name" value="Nucleotidyltransferase"/>
    <property type="match status" value="1"/>
</dbReference>
<evidence type="ECO:0000313" key="10">
    <source>
        <dbReference type="EMBL" id="ETO39954.1"/>
    </source>
</evidence>
<evidence type="ECO:0000256" key="8">
    <source>
        <dbReference type="SAM" id="MobiDB-lite"/>
    </source>
</evidence>
<dbReference type="InterPro" id="IPR007685">
    <property type="entry name" value="RelA_SpoT"/>
</dbReference>
<dbReference type="SMART" id="SM00954">
    <property type="entry name" value="RelA_SpoT"/>
    <property type="match status" value="1"/>
</dbReference>